<comment type="similarity">
    <text evidence="3">Belongs to the HARBI1 family.</text>
</comment>
<gene>
    <name evidence="9" type="ORF">PPYR_00224</name>
</gene>
<dbReference type="GO" id="GO:0046872">
    <property type="term" value="F:metal ion binding"/>
    <property type="evidence" value="ECO:0007669"/>
    <property type="project" value="UniProtKB-KW"/>
</dbReference>
<comment type="cofactor">
    <cofactor evidence="1">
        <name>a divalent metal cation</name>
        <dbReference type="ChEBI" id="CHEBI:60240"/>
    </cofactor>
</comment>
<dbReference type="AlphaFoldDB" id="A0A5N4B0Z2"/>
<feature type="domain" description="DDE Tnp4" evidence="8">
    <location>
        <begin position="165"/>
        <end position="275"/>
    </location>
</feature>
<keyword evidence="10" id="KW-1185">Reference proteome</keyword>
<dbReference type="PANTHER" id="PTHR22930:SF85">
    <property type="entry name" value="GH03217P-RELATED"/>
    <property type="match status" value="1"/>
</dbReference>
<keyword evidence="6" id="KW-0378">Hydrolase</keyword>
<dbReference type="InterPro" id="IPR045249">
    <property type="entry name" value="HARBI1-like"/>
</dbReference>
<reference evidence="9 10" key="1">
    <citation type="journal article" date="2018" name="Elife">
        <title>Firefly genomes illuminate parallel origins of bioluminescence in beetles.</title>
        <authorList>
            <person name="Fallon T.R."/>
            <person name="Lower S.E."/>
            <person name="Chang C.H."/>
            <person name="Bessho-Uehara M."/>
            <person name="Martin G.J."/>
            <person name="Bewick A.J."/>
            <person name="Behringer M."/>
            <person name="Debat H.J."/>
            <person name="Wong I."/>
            <person name="Day J.C."/>
            <person name="Suvorov A."/>
            <person name="Silva C.J."/>
            <person name="Stanger-Hall K.F."/>
            <person name="Hall D.W."/>
            <person name="Schmitz R.J."/>
            <person name="Nelson D.R."/>
            <person name="Lewis S.M."/>
            <person name="Shigenobu S."/>
            <person name="Bybee S.M."/>
            <person name="Larracuente A.M."/>
            <person name="Oba Y."/>
            <person name="Weng J.K."/>
        </authorList>
    </citation>
    <scope>NUCLEOTIDE SEQUENCE [LARGE SCALE GENOMIC DNA]</scope>
    <source>
        <strain evidence="9">1611_PpyrPB1</strain>
        <tissue evidence="9">Whole body</tissue>
    </source>
</reference>
<dbReference type="GO" id="GO:0016787">
    <property type="term" value="F:hydrolase activity"/>
    <property type="evidence" value="ECO:0007669"/>
    <property type="project" value="UniProtKB-KW"/>
</dbReference>
<sequence>MNNEVLLQILYYANEIFDFFEYEEEGATLPKVIDFAEYTVPRFDTHQFREHFRLLPDTFDIILGYLHDIKNREHRKPDGRQEIYLEKQLLITIWYLANLESFRSVASRFNVSKSTCWDILQRTSKRLLNVNALYGIIKWPTEEEALLTMQSFERRSHFPGILGCIDGSHIKILAPQHSPNSYVNRKHFHSILVQGVCNHKRMFIDLYAGEPGSLHDSNLFSKSDLCERIENGTVQFYNNSHLVGDLAYKLSTSLIVGFKNLGNLTEMQINFNKKLNAELK</sequence>
<comment type="subcellular location">
    <subcellularLocation>
        <location evidence="2">Nucleus</location>
    </subcellularLocation>
</comment>
<dbReference type="GO" id="GO:0005634">
    <property type="term" value="C:nucleus"/>
    <property type="evidence" value="ECO:0007669"/>
    <property type="project" value="UniProtKB-SubCell"/>
</dbReference>
<evidence type="ECO:0000313" key="9">
    <source>
        <dbReference type="EMBL" id="KAB0803254.1"/>
    </source>
</evidence>
<evidence type="ECO:0000313" key="10">
    <source>
        <dbReference type="Proteomes" id="UP000327044"/>
    </source>
</evidence>
<evidence type="ECO:0000259" key="8">
    <source>
        <dbReference type="Pfam" id="PF13359"/>
    </source>
</evidence>
<comment type="caution">
    <text evidence="9">The sequence shown here is derived from an EMBL/GenBank/DDBJ whole genome shotgun (WGS) entry which is preliminary data.</text>
</comment>
<keyword evidence="4" id="KW-0540">Nuclease</keyword>
<dbReference type="EMBL" id="VVIM01000001">
    <property type="protein sequence ID" value="KAB0803254.1"/>
    <property type="molecule type" value="Genomic_DNA"/>
</dbReference>
<dbReference type="PANTHER" id="PTHR22930">
    <property type="match status" value="1"/>
</dbReference>
<dbReference type="InParanoid" id="A0A5N4B0Z2"/>
<proteinExistence type="inferred from homology"/>
<evidence type="ECO:0000256" key="2">
    <source>
        <dbReference type="ARBA" id="ARBA00004123"/>
    </source>
</evidence>
<dbReference type="Proteomes" id="UP000327044">
    <property type="component" value="Unassembled WGS sequence"/>
</dbReference>
<accession>A0A5N4B0Z2</accession>
<evidence type="ECO:0000256" key="7">
    <source>
        <dbReference type="ARBA" id="ARBA00023242"/>
    </source>
</evidence>
<protein>
    <recommendedName>
        <fullName evidence="8">DDE Tnp4 domain-containing protein</fullName>
    </recommendedName>
</protein>
<dbReference type="GO" id="GO:0004518">
    <property type="term" value="F:nuclease activity"/>
    <property type="evidence" value="ECO:0007669"/>
    <property type="project" value="UniProtKB-KW"/>
</dbReference>
<evidence type="ECO:0000256" key="3">
    <source>
        <dbReference type="ARBA" id="ARBA00006958"/>
    </source>
</evidence>
<evidence type="ECO:0000256" key="6">
    <source>
        <dbReference type="ARBA" id="ARBA00022801"/>
    </source>
</evidence>
<name>A0A5N4B0Z2_PHOPY</name>
<dbReference type="Pfam" id="PF13359">
    <property type="entry name" value="DDE_Tnp_4"/>
    <property type="match status" value="1"/>
</dbReference>
<keyword evidence="7" id="KW-0539">Nucleus</keyword>
<organism evidence="9 10">
    <name type="scientific">Photinus pyralis</name>
    <name type="common">Common eastern firefly</name>
    <name type="synonym">Lampyris pyralis</name>
    <dbReference type="NCBI Taxonomy" id="7054"/>
    <lineage>
        <taxon>Eukaryota</taxon>
        <taxon>Metazoa</taxon>
        <taxon>Ecdysozoa</taxon>
        <taxon>Arthropoda</taxon>
        <taxon>Hexapoda</taxon>
        <taxon>Insecta</taxon>
        <taxon>Pterygota</taxon>
        <taxon>Neoptera</taxon>
        <taxon>Endopterygota</taxon>
        <taxon>Coleoptera</taxon>
        <taxon>Polyphaga</taxon>
        <taxon>Elateriformia</taxon>
        <taxon>Elateroidea</taxon>
        <taxon>Lampyridae</taxon>
        <taxon>Lampyrinae</taxon>
        <taxon>Photinus</taxon>
    </lineage>
</organism>
<evidence type="ECO:0000256" key="5">
    <source>
        <dbReference type="ARBA" id="ARBA00022723"/>
    </source>
</evidence>
<evidence type="ECO:0000256" key="1">
    <source>
        <dbReference type="ARBA" id="ARBA00001968"/>
    </source>
</evidence>
<keyword evidence="5" id="KW-0479">Metal-binding</keyword>
<dbReference type="InterPro" id="IPR027806">
    <property type="entry name" value="HARBI1_dom"/>
</dbReference>
<evidence type="ECO:0000256" key="4">
    <source>
        <dbReference type="ARBA" id="ARBA00022722"/>
    </source>
</evidence>